<sequence length="257" mass="28732">MKGLNILCATTVAIFFYGTLGVHSRRYSSLDPSFLSKADIESYDVFSESLLVELENFSNKILDKLADRFAQKLGRSGLNLDSKDHVRKIFSFLEDDEVTAIEKALEKQEEAAEENKASAPAAPAAPQHKRTSGLRSFFSGVKRAAKSAGKEVLIHASKAVTTHALKETLPDIEKLFKDALNRLPLDTKIVLTPIFYNLWKGMFKRLKVPLPQGFTIKNLILDGLDEAGKKKAEQLLKGGKLLKLEDLEAFKRRRRSL</sequence>
<organism evidence="2 3">
    <name type="scientific">Theileria equi strain WA</name>
    <dbReference type="NCBI Taxonomy" id="1537102"/>
    <lineage>
        <taxon>Eukaryota</taxon>
        <taxon>Sar</taxon>
        <taxon>Alveolata</taxon>
        <taxon>Apicomplexa</taxon>
        <taxon>Aconoidasida</taxon>
        <taxon>Piroplasmida</taxon>
        <taxon>Theileriidae</taxon>
        <taxon>Theileria</taxon>
    </lineage>
</organism>
<dbReference type="eggNOG" id="ENOG502TN6J">
    <property type="taxonomic scope" value="Eukaryota"/>
</dbReference>
<name>L0AZ64_THEEQ</name>
<dbReference type="GeneID" id="15804612"/>
<dbReference type="RefSeq" id="XP_004830516.1">
    <property type="nucleotide sequence ID" value="XM_004830459.1"/>
</dbReference>
<dbReference type="Proteomes" id="UP000031512">
    <property type="component" value="Chromosome 3"/>
</dbReference>
<proteinExistence type="predicted"/>
<reference evidence="2 3" key="1">
    <citation type="journal article" date="2012" name="BMC Genomics">
        <title>Comparative genomic analysis and phylogenetic position of Theileria equi.</title>
        <authorList>
            <person name="Kappmeyer L.S."/>
            <person name="Thiagarajan M."/>
            <person name="Herndon D.R."/>
            <person name="Ramsay J.D."/>
            <person name="Caler E."/>
            <person name="Djikeng A."/>
            <person name="Gillespie J.J."/>
            <person name="Lau A.O."/>
            <person name="Roalson E.H."/>
            <person name="Silva J.C."/>
            <person name="Silva M.G."/>
            <person name="Suarez C.E."/>
            <person name="Ueti M.W."/>
            <person name="Nene V.M."/>
            <person name="Mealey R.H."/>
            <person name="Knowles D.P."/>
            <person name="Brayton K.A."/>
        </authorList>
    </citation>
    <scope>NUCLEOTIDE SEQUENCE [LARGE SCALE GENOMIC DNA]</scope>
    <source>
        <strain evidence="2 3">WA</strain>
    </source>
</reference>
<feature type="region of interest" description="Disordered" evidence="1">
    <location>
        <begin position="109"/>
        <end position="131"/>
    </location>
</feature>
<accession>L0AZ64</accession>
<gene>
    <name evidence="2" type="ORF">BEWA_002570</name>
</gene>
<evidence type="ECO:0000313" key="3">
    <source>
        <dbReference type="Proteomes" id="UP000031512"/>
    </source>
</evidence>
<dbReference type="AlphaFoldDB" id="L0AZ64"/>
<dbReference type="OrthoDB" id="361478at2759"/>
<dbReference type="EMBL" id="CP001670">
    <property type="protein sequence ID" value="AFZ80850.1"/>
    <property type="molecule type" value="Genomic_DNA"/>
</dbReference>
<dbReference type="VEuPathDB" id="PiroplasmaDB:BEWA_002570"/>
<feature type="compositionally biased region" description="Low complexity" evidence="1">
    <location>
        <begin position="117"/>
        <end position="126"/>
    </location>
</feature>
<evidence type="ECO:0000313" key="2">
    <source>
        <dbReference type="EMBL" id="AFZ80850.1"/>
    </source>
</evidence>
<keyword evidence="3" id="KW-1185">Reference proteome</keyword>
<protein>
    <submittedName>
        <fullName evidence="2">Signal peptide-containing protein</fullName>
    </submittedName>
</protein>
<dbReference type="KEGG" id="beq:BEWA_002570"/>
<evidence type="ECO:0000256" key="1">
    <source>
        <dbReference type="SAM" id="MobiDB-lite"/>
    </source>
</evidence>